<name>A0ABZ2ISK3_9BACT</name>
<dbReference type="EMBL" id="CP146609">
    <property type="protein sequence ID" value="WWX21680.1"/>
    <property type="molecule type" value="Genomic_DNA"/>
</dbReference>
<accession>A0ABZ2ISK3</accession>
<evidence type="ECO:0000313" key="2">
    <source>
        <dbReference type="Proteomes" id="UP001385389"/>
    </source>
</evidence>
<gene>
    <name evidence="1" type="ORF">V8V93_14680</name>
</gene>
<evidence type="ECO:0000313" key="1">
    <source>
        <dbReference type="EMBL" id="WWX21680.1"/>
    </source>
</evidence>
<sequence length="120" mass="13957">MILEDHMQSTREKLGNEFEELHIAIDDYYMEFRSSLHWVILHHQLGIEKMVERFGESCRSAAEVHITDDFGFVPAGPADSRLLKHVYFNGPWDLEHAEEVLEKVYGQSFDLEAAYDEIKG</sequence>
<organism evidence="1 2">
    <name type="scientific">Pseudodesulfovibrio methanolicus</name>
    <dbReference type="NCBI Taxonomy" id="3126690"/>
    <lineage>
        <taxon>Bacteria</taxon>
        <taxon>Pseudomonadati</taxon>
        <taxon>Thermodesulfobacteriota</taxon>
        <taxon>Desulfovibrionia</taxon>
        <taxon>Desulfovibrionales</taxon>
        <taxon>Desulfovibrionaceae</taxon>
    </lineage>
</organism>
<proteinExistence type="predicted"/>
<protein>
    <submittedName>
        <fullName evidence="1">Uncharacterized protein</fullName>
    </submittedName>
</protein>
<reference evidence="1 2" key="1">
    <citation type="submission" date="2024-03" db="EMBL/GenBank/DDBJ databases">
        <title>Phenotype and Genome Characterization of a Sulfate-Reducing Bacterium Pseudodesulfovibrio sp. strain 5S69, isolated from Petroleum Reservoir in Tatarstan (Russia).</title>
        <authorList>
            <person name="Bidzhieva S.K."/>
            <person name="Kadnikov V."/>
            <person name="Tourova T.P."/>
            <person name="Samigullina S.R."/>
            <person name="Sokolova D.S."/>
            <person name="Poltaraus A.B."/>
            <person name="Avtukh A.N."/>
            <person name="Tereshina V.M."/>
            <person name="Mardanov A.V."/>
            <person name="Nazina T.N."/>
        </authorList>
    </citation>
    <scope>NUCLEOTIDE SEQUENCE [LARGE SCALE GENOMIC DNA]</scope>
    <source>
        <strain evidence="1 2">5S69</strain>
    </source>
</reference>
<dbReference type="Proteomes" id="UP001385389">
    <property type="component" value="Chromosome"/>
</dbReference>
<keyword evidence="2" id="KW-1185">Reference proteome</keyword>
<dbReference type="RefSeq" id="WP_338667344.1">
    <property type="nucleotide sequence ID" value="NZ_CP146609.1"/>
</dbReference>